<dbReference type="Proteomes" id="UP000294576">
    <property type="component" value="Unassembled WGS sequence"/>
</dbReference>
<name>A0A4R3Q2V1_RHISU</name>
<dbReference type="AlphaFoldDB" id="A0A4R3Q2V1"/>
<accession>A0A4R3Q2V1</accession>
<comment type="caution">
    <text evidence="1">The sequence shown here is derived from an EMBL/GenBank/DDBJ whole genome shotgun (WGS) entry which is preliminary data.</text>
</comment>
<evidence type="ECO:0000313" key="2">
    <source>
        <dbReference type="Proteomes" id="UP000294576"/>
    </source>
</evidence>
<evidence type="ECO:0000313" key="1">
    <source>
        <dbReference type="EMBL" id="TCU14657.1"/>
    </source>
</evidence>
<dbReference type="EMBL" id="SMBH01000008">
    <property type="protein sequence ID" value="TCU14657.1"/>
    <property type="molecule type" value="Genomic_DNA"/>
</dbReference>
<organism evidence="1 2">
    <name type="scientific">Rhizobium sullae</name>
    <name type="common">Rhizobium hedysari</name>
    <dbReference type="NCBI Taxonomy" id="50338"/>
    <lineage>
        <taxon>Bacteria</taxon>
        <taxon>Pseudomonadati</taxon>
        <taxon>Pseudomonadota</taxon>
        <taxon>Alphaproteobacteria</taxon>
        <taxon>Hyphomicrobiales</taxon>
        <taxon>Rhizobiaceae</taxon>
        <taxon>Rhizobium/Agrobacterium group</taxon>
        <taxon>Rhizobium</taxon>
    </lineage>
</organism>
<protein>
    <submittedName>
        <fullName evidence="1">Uncharacterized protein</fullName>
    </submittedName>
</protein>
<proteinExistence type="predicted"/>
<sequence>MPDSLKGNIGGHLHPLRCASADWVEAPSVYRSVKSRFA</sequence>
<gene>
    <name evidence="1" type="ORF">EV132_10823</name>
</gene>
<reference evidence="1 2" key="1">
    <citation type="submission" date="2019-03" db="EMBL/GenBank/DDBJ databases">
        <title>Genomic Encyclopedia of Type Strains, Phase IV (KMG-V): Genome sequencing to study the core and pangenomes of soil and plant-associated prokaryotes.</title>
        <authorList>
            <person name="Whitman W."/>
        </authorList>
    </citation>
    <scope>NUCLEOTIDE SEQUENCE [LARGE SCALE GENOMIC DNA]</scope>
    <source>
        <strain evidence="1 2">Hc14</strain>
    </source>
</reference>